<comment type="similarity">
    <text evidence="1">Belongs to the bacterial reverse transcriptase family.</text>
</comment>
<dbReference type="SUPFAM" id="SSF56672">
    <property type="entry name" value="DNA/RNA polymerases"/>
    <property type="match status" value="1"/>
</dbReference>
<name>A0A1T4JQ37_TREPO</name>
<dbReference type="InterPro" id="IPR043502">
    <property type="entry name" value="DNA/RNA_pol_sf"/>
</dbReference>
<keyword evidence="3" id="KW-0548">Nucleotidyltransferase</keyword>
<dbReference type="PANTHER" id="PTHR34047:SF8">
    <property type="entry name" value="PROTEIN YKFC"/>
    <property type="match status" value="1"/>
</dbReference>
<dbReference type="PROSITE" id="PS50878">
    <property type="entry name" value="RT_POL"/>
    <property type="match status" value="1"/>
</dbReference>
<dbReference type="GeneID" id="78316024"/>
<dbReference type="CDD" id="cd01651">
    <property type="entry name" value="RT_G2_intron"/>
    <property type="match status" value="1"/>
</dbReference>
<dbReference type="AlphaFoldDB" id="A0A1T4JQ37"/>
<evidence type="ECO:0000313" key="3">
    <source>
        <dbReference type="EMBL" id="SJZ32298.1"/>
    </source>
</evidence>
<evidence type="ECO:0000256" key="1">
    <source>
        <dbReference type="ARBA" id="ARBA00034120"/>
    </source>
</evidence>
<dbReference type="STRING" id="261392.SAMN02745149_00711"/>
<evidence type="ECO:0000313" key="4">
    <source>
        <dbReference type="Proteomes" id="UP000190423"/>
    </source>
</evidence>
<gene>
    <name evidence="3" type="ORF">SAMN02745149_00711</name>
</gene>
<accession>A0A1T4JQ37</accession>
<dbReference type="RefSeq" id="WP_078932632.1">
    <property type="nucleotide sequence ID" value="NZ_FUWG01000004.1"/>
</dbReference>
<organism evidence="3 4">
    <name type="scientific">Treponema porcinum</name>
    <dbReference type="NCBI Taxonomy" id="261392"/>
    <lineage>
        <taxon>Bacteria</taxon>
        <taxon>Pseudomonadati</taxon>
        <taxon>Spirochaetota</taxon>
        <taxon>Spirochaetia</taxon>
        <taxon>Spirochaetales</taxon>
        <taxon>Treponemataceae</taxon>
        <taxon>Treponema</taxon>
    </lineage>
</organism>
<dbReference type="Pfam" id="PF00078">
    <property type="entry name" value="RVT_1"/>
    <property type="match status" value="1"/>
</dbReference>
<dbReference type="GO" id="GO:0003964">
    <property type="term" value="F:RNA-directed DNA polymerase activity"/>
    <property type="evidence" value="ECO:0007669"/>
    <property type="project" value="UniProtKB-KW"/>
</dbReference>
<dbReference type="EMBL" id="FUWG01000004">
    <property type="protein sequence ID" value="SJZ32298.1"/>
    <property type="molecule type" value="Genomic_DNA"/>
</dbReference>
<keyword evidence="4" id="KW-1185">Reference proteome</keyword>
<feature type="domain" description="Reverse transcriptase" evidence="2">
    <location>
        <begin position="1"/>
        <end position="273"/>
    </location>
</feature>
<dbReference type="InterPro" id="IPR051083">
    <property type="entry name" value="GrpII_Intron_Splice-Mob/Def"/>
</dbReference>
<keyword evidence="3" id="KW-0695">RNA-directed DNA polymerase</keyword>
<keyword evidence="3" id="KW-0808">Transferase</keyword>
<proteinExistence type="inferred from homology"/>
<sequence length="322" mass="37632">MKRTASLFSQIVDYENLRLAWLKARKGKTSKKSVQNFSRNVNKNLQVIHDRMIASPPVLSKYIQFKIYDPKERMISVVPFPDRVIHHAIMNVLEPVFERQFIFHTYACRKGKGTHAAVRYAFKCAGRSEFFLKLDVRKYFDSIDHTILKQFLCRIIKDARCLELLFGVIDSYKIDFEGDSVGRKKGLPIGNLTSQFFANFYLSALDHFILEKLKPEGYVRYMDDMVIFGDSVKNLKNIFDEVDHFCLEKLALFLKIPVFGKTFRGVPFLGWRITTSRIFLLSKTKHRMKNRLKEIQKSFERGKITEEKAVERTKAVYAARVC</sequence>
<dbReference type="Proteomes" id="UP000190423">
    <property type="component" value="Unassembled WGS sequence"/>
</dbReference>
<evidence type="ECO:0000259" key="2">
    <source>
        <dbReference type="PROSITE" id="PS50878"/>
    </source>
</evidence>
<dbReference type="InterPro" id="IPR000477">
    <property type="entry name" value="RT_dom"/>
</dbReference>
<dbReference type="OrthoDB" id="9788687at2"/>
<protein>
    <submittedName>
        <fullName evidence="3">Retron-type reverse transcriptase</fullName>
    </submittedName>
</protein>
<dbReference type="PANTHER" id="PTHR34047">
    <property type="entry name" value="NUCLEAR INTRON MATURASE 1, MITOCHONDRIAL-RELATED"/>
    <property type="match status" value="1"/>
</dbReference>
<reference evidence="3 4" key="1">
    <citation type="submission" date="2017-02" db="EMBL/GenBank/DDBJ databases">
        <authorList>
            <person name="Peterson S.W."/>
        </authorList>
    </citation>
    <scope>NUCLEOTIDE SEQUENCE [LARGE SCALE GENOMIC DNA]</scope>
    <source>
        <strain evidence="3 4">ATCC BAA-908</strain>
    </source>
</reference>